<dbReference type="GO" id="GO:0046872">
    <property type="term" value="F:metal ion binding"/>
    <property type="evidence" value="ECO:0007669"/>
    <property type="project" value="UniProtKB-KW"/>
</dbReference>
<dbReference type="PANTHER" id="PTHR35201:SF4">
    <property type="entry name" value="BETA-PINACENE SYNTHASE-RELATED"/>
    <property type="match status" value="1"/>
</dbReference>
<keyword evidence="3 6" id="KW-0479">Metal-binding</keyword>
<comment type="similarity">
    <text evidence="2 6">Belongs to the terpene synthase family.</text>
</comment>
<evidence type="ECO:0000313" key="8">
    <source>
        <dbReference type="Proteomes" id="UP001203297"/>
    </source>
</evidence>
<accession>A0AAD4LWY3</accession>
<dbReference type="InterPro" id="IPR034686">
    <property type="entry name" value="Terpene_cyclase-like_2"/>
</dbReference>
<reference evidence="7" key="1">
    <citation type="journal article" date="2022" name="New Phytol.">
        <title>Evolutionary transition to the ectomycorrhizal habit in the genomes of a hyperdiverse lineage of mushroom-forming fungi.</title>
        <authorList>
            <person name="Looney B."/>
            <person name="Miyauchi S."/>
            <person name="Morin E."/>
            <person name="Drula E."/>
            <person name="Courty P.E."/>
            <person name="Kohler A."/>
            <person name="Kuo A."/>
            <person name="LaButti K."/>
            <person name="Pangilinan J."/>
            <person name="Lipzen A."/>
            <person name="Riley R."/>
            <person name="Andreopoulos W."/>
            <person name="He G."/>
            <person name="Johnson J."/>
            <person name="Nolan M."/>
            <person name="Tritt A."/>
            <person name="Barry K.W."/>
            <person name="Grigoriev I.V."/>
            <person name="Nagy L.G."/>
            <person name="Hibbett D."/>
            <person name="Henrissat B."/>
            <person name="Matheny P.B."/>
            <person name="Labbe J."/>
            <person name="Martin F.M."/>
        </authorList>
    </citation>
    <scope>NUCLEOTIDE SEQUENCE</scope>
    <source>
        <strain evidence="7">BPL690</strain>
    </source>
</reference>
<keyword evidence="5 6" id="KW-0456">Lyase</keyword>
<dbReference type="GO" id="GO:0008299">
    <property type="term" value="P:isoprenoid biosynthetic process"/>
    <property type="evidence" value="ECO:0007669"/>
    <property type="project" value="UniProtKB-ARBA"/>
</dbReference>
<name>A0AAD4LWY3_9AGAM</name>
<dbReference type="AlphaFoldDB" id="A0AAD4LWY3"/>
<dbReference type="Gene3D" id="1.10.600.10">
    <property type="entry name" value="Farnesyl Diphosphate Synthase"/>
    <property type="match status" value="1"/>
</dbReference>
<keyword evidence="4 6" id="KW-0460">Magnesium</keyword>
<keyword evidence="8" id="KW-1185">Reference proteome</keyword>
<evidence type="ECO:0000256" key="1">
    <source>
        <dbReference type="ARBA" id="ARBA00001946"/>
    </source>
</evidence>
<proteinExistence type="inferred from homology"/>
<comment type="caution">
    <text evidence="7">The sequence shown here is derived from an EMBL/GenBank/DDBJ whole genome shotgun (WGS) entry which is preliminary data.</text>
</comment>
<comment type="cofactor">
    <cofactor evidence="1 6">
        <name>Mg(2+)</name>
        <dbReference type="ChEBI" id="CHEBI:18420"/>
    </cofactor>
</comment>
<sequence length="339" mass="39449">MSVDIGDDGEKRAIFARPLREVVRMYEWRVKWPRRLNPHYHEVSATSTVWMSSFGAFTPRAQEAYDRCKISLLASLAYPFHDKARLRTCCGFMNLAFLFNEYSNLAREDEVQIMDNIIMDVLRNPHAPRPEGEWIGGEVTKQFWESAIKIANPQSQKRFIESFSTLMQGTVQQAAWRSSKYIPSIQEYIEERRRTIGSSPVFALIELGMNLPDEVVNHPAIEELSMLVTDMVWMANDIASYNLEQARGDDGHNIVTILMHQNKADIQGAINWVYEYHKELEGKFMDIYENKIPRFGEQVDEELARYVDALGNCVRANDQWDFESERYFGRKGLEIQRTR</sequence>
<evidence type="ECO:0000313" key="7">
    <source>
        <dbReference type="EMBL" id="KAI0291492.1"/>
    </source>
</evidence>
<gene>
    <name evidence="7" type="ORF">B0F90DRAFT_1812127</name>
</gene>
<protein>
    <recommendedName>
        <fullName evidence="6">Terpene synthase</fullName>
        <ecNumber evidence="6">4.2.3.-</ecNumber>
    </recommendedName>
</protein>
<organism evidence="7 8">
    <name type="scientific">Multifurca ochricompacta</name>
    <dbReference type="NCBI Taxonomy" id="376703"/>
    <lineage>
        <taxon>Eukaryota</taxon>
        <taxon>Fungi</taxon>
        <taxon>Dikarya</taxon>
        <taxon>Basidiomycota</taxon>
        <taxon>Agaricomycotina</taxon>
        <taxon>Agaricomycetes</taxon>
        <taxon>Russulales</taxon>
        <taxon>Russulaceae</taxon>
        <taxon>Multifurca</taxon>
    </lineage>
</organism>
<evidence type="ECO:0000256" key="5">
    <source>
        <dbReference type="ARBA" id="ARBA00023239"/>
    </source>
</evidence>
<evidence type="ECO:0000256" key="6">
    <source>
        <dbReference type="RuleBase" id="RU366034"/>
    </source>
</evidence>
<dbReference type="InterPro" id="IPR008949">
    <property type="entry name" value="Isoprenoid_synthase_dom_sf"/>
</dbReference>
<evidence type="ECO:0000256" key="3">
    <source>
        <dbReference type="ARBA" id="ARBA00022723"/>
    </source>
</evidence>
<dbReference type="Proteomes" id="UP001203297">
    <property type="component" value="Unassembled WGS sequence"/>
</dbReference>
<evidence type="ECO:0000256" key="2">
    <source>
        <dbReference type="ARBA" id="ARBA00006333"/>
    </source>
</evidence>
<evidence type="ECO:0000256" key="4">
    <source>
        <dbReference type="ARBA" id="ARBA00022842"/>
    </source>
</evidence>
<dbReference type="EC" id="4.2.3.-" evidence="6"/>
<dbReference type="EMBL" id="WTXG01000157">
    <property type="protein sequence ID" value="KAI0291492.1"/>
    <property type="molecule type" value="Genomic_DNA"/>
</dbReference>
<dbReference type="PANTHER" id="PTHR35201">
    <property type="entry name" value="TERPENE SYNTHASE"/>
    <property type="match status" value="1"/>
</dbReference>
<dbReference type="SUPFAM" id="SSF48576">
    <property type="entry name" value="Terpenoid synthases"/>
    <property type="match status" value="1"/>
</dbReference>
<dbReference type="Pfam" id="PF19086">
    <property type="entry name" value="Terpene_syn_C_2"/>
    <property type="match status" value="1"/>
</dbReference>
<dbReference type="GO" id="GO:0010333">
    <property type="term" value="F:terpene synthase activity"/>
    <property type="evidence" value="ECO:0007669"/>
    <property type="project" value="InterPro"/>
</dbReference>